<evidence type="ECO:0000256" key="1">
    <source>
        <dbReference type="ARBA" id="ARBA00022679"/>
    </source>
</evidence>
<organism evidence="4">
    <name type="scientific">bioreactor metagenome</name>
    <dbReference type="NCBI Taxonomy" id="1076179"/>
    <lineage>
        <taxon>unclassified sequences</taxon>
        <taxon>metagenomes</taxon>
        <taxon>ecological metagenomes</taxon>
    </lineage>
</organism>
<dbReference type="SUPFAM" id="SSF53613">
    <property type="entry name" value="Ribokinase-like"/>
    <property type="match status" value="1"/>
</dbReference>
<name>A0A644XGE9_9ZZZZ</name>
<dbReference type="Gene3D" id="1.10.10.10">
    <property type="entry name" value="Winged helix-like DNA-binding domain superfamily/Winged helix DNA-binding domain"/>
    <property type="match status" value="1"/>
</dbReference>
<evidence type="ECO:0000259" key="3">
    <source>
        <dbReference type="Pfam" id="PF00294"/>
    </source>
</evidence>
<dbReference type="InterPro" id="IPR036388">
    <property type="entry name" value="WH-like_DNA-bd_sf"/>
</dbReference>
<dbReference type="CDD" id="cd01941">
    <property type="entry name" value="YeiC_kinase_like"/>
    <property type="match status" value="1"/>
</dbReference>
<feature type="domain" description="Carbohydrate kinase PfkB" evidence="3">
    <location>
        <begin position="59"/>
        <end position="347"/>
    </location>
</feature>
<dbReference type="AlphaFoldDB" id="A0A644XGE9"/>
<dbReference type="InterPro" id="IPR011611">
    <property type="entry name" value="PfkB_dom"/>
</dbReference>
<sequence>MTNREQEILKLLRNNPMISQNELADTLHITRSSVGVHITNLMKKGYILGKGYITQKERYVCVIGGSNVDILGSPKNKLIPRDSNIGTVKISLGGVGRNIAENLVRLGVDTRLISVVGDDAYGQRILEEARLIGLNMQDTLILNGVTSSIYLCILDDTKDMVLAINSMEIYDRMTVEFIKNKRHVIENAELCVLDTNLPGDVLEYVLSTFKNTVFFLDAVSTVKALKVKDMIGRFHTIKPNKIEAEVLSGITIQSDADLMNAAKLFHNKGVSQVFISLGEEGVFYSTPEKSGRIKQPKVKIVNATGAGDAFLAALALGYLRDMDTQACAGLACAASAIALGHENTINPTMSLETLFEKAKELGLC</sequence>
<dbReference type="Pfam" id="PF13412">
    <property type="entry name" value="HTH_24"/>
    <property type="match status" value="1"/>
</dbReference>
<dbReference type="EMBL" id="VSSQ01002366">
    <property type="protein sequence ID" value="MPM14977.1"/>
    <property type="molecule type" value="Genomic_DNA"/>
</dbReference>
<dbReference type="InterPro" id="IPR029056">
    <property type="entry name" value="Ribokinase-like"/>
</dbReference>
<dbReference type="InterPro" id="IPR002173">
    <property type="entry name" value="Carboh/pur_kinase_PfkB_CS"/>
</dbReference>
<accession>A0A644XGE9</accession>
<keyword evidence="2 4" id="KW-0418">Kinase</keyword>
<dbReference type="EC" id="2.7.1.83" evidence="4"/>
<dbReference type="Pfam" id="PF00294">
    <property type="entry name" value="PfkB"/>
    <property type="match status" value="1"/>
</dbReference>
<dbReference type="InterPro" id="IPR036390">
    <property type="entry name" value="WH_DNA-bd_sf"/>
</dbReference>
<gene>
    <name evidence="4" type="primary">psuK_2</name>
    <name evidence="4" type="ORF">SDC9_61341</name>
</gene>
<keyword evidence="1 4" id="KW-0808">Transferase</keyword>
<dbReference type="PROSITE" id="PS00583">
    <property type="entry name" value="PFKB_KINASES_1"/>
    <property type="match status" value="1"/>
</dbReference>
<evidence type="ECO:0000256" key="2">
    <source>
        <dbReference type="ARBA" id="ARBA00022777"/>
    </source>
</evidence>
<dbReference type="PANTHER" id="PTHR10584">
    <property type="entry name" value="SUGAR KINASE"/>
    <property type="match status" value="1"/>
</dbReference>
<dbReference type="SUPFAM" id="SSF46785">
    <property type="entry name" value="Winged helix' DNA-binding domain"/>
    <property type="match status" value="1"/>
</dbReference>
<proteinExistence type="predicted"/>
<protein>
    <submittedName>
        <fullName evidence="4">Pseudouridine kinase</fullName>
        <ecNumber evidence="4">2.7.1.83</ecNumber>
    </submittedName>
</protein>
<dbReference type="GO" id="GO:0050225">
    <property type="term" value="F:pseudouridine kinase activity"/>
    <property type="evidence" value="ECO:0007669"/>
    <property type="project" value="UniProtKB-EC"/>
</dbReference>
<comment type="caution">
    <text evidence="4">The sequence shown here is derived from an EMBL/GenBank/DDBJ whole genome shotgun (WGS) entry which is preliminary data.</text>
</comment>
<dbReference type="Gene3D" id="3.40.1190.20">
    <property type="match status" value="1"/>
</dbReference>
<dbReference type="PANTHER" id="PTHR10584:SF166">
    <property type="entry name" value="RIBOKINASE"/>
    <property type="match status" value="1"/>
</dbReference>
<evidence type="ECO:0000313" key="4">
    <source>
        <dbReference type="EMBL" id="MPM14977.1"/>
    </source>
</evidence>
<reference evidence="4" key="1">
    <citation type="submission" date="2019-08" db="EMBL/GenBank/DDBJ databases">
        <authorList>
            <person name="Kucharzyk K."/>
            <person name="Murdoch R.W."/>
            <person name="Higgins S."/>
            <person name="Loffler F."/>
        </authorList>
    </citation>
    <scope>NUCLEOTIDE SEQUENCE</scope>
</reference>